<evidence type="ECO:0000259" key="4">
    <source>
        <dbReference type="SMART" id="SM00635"/>
    </source>
</evidence>
<dbReference type="InterPro" id="IPR008964">
    <property type="entry name" value="Invasin/intimin_cell_adhesion"/>
</dbReference>
<protein>
    <submittedName>
        <fullName evidence="5">Ice-binding family protein</fullName>
    </submittedName>
</protein>
<feature type="domain" description="BIG2" evidence="4">
    <location>
        <begin position="44"/>
        <end position="126"/>
    </location>
</feature>
<proteinExistence type="inferred from homology"/>
<dbReference type="EMBL" id="JAFBIL020000017">
    <property type="protein sequence ID" value="MBZ2210108.1"/>
    <property type="molecule type" value="Genomic_DNA"/>
</dbReference>
<keyword evidence="6" id="KW-1185">Reference proteome</keyword>
<evidence type="ECO:0000313" key="5">
    <source>
        <dbReference type="EMBL" id="MBZ2210108.1"/>
    </source>
</evidence>
<feature type="domain" description="BIG2" evidence="4">
    <location>
        <begin position="217"/>
        <end position="298"/>
    </location>
</feature>
<sequence length="514" mass="50140">MNAFKRYTKILFCSAGLLAAALVAGCGGGGDQGRDPILGLPGASLVSIAVTPATASIALGTSQQFVATAVYSDGSAQDVSTKSAWTTATPAVATVTAASGNATGLSQGSAAISATFNGKTGTAVLTVAPAALMSLQITPAAVTLFAGETRQLTATATYSDGTAVDVTTQSQFTSANTAAVSTTTPGLLRGVAEGSSIISAAFGGKIANSTATTAAATLSSISISPASATVNLGATQTYVVTARYSDNSTAIVTSSAALSSSVTGVATILNTGVATGVSVGTTTITANLNGQTANASMNVVAVVLPEPTPNPEPPVLAGVNLGSAANFAVLAGTSITNNAGGTTLITGNVGAPSQTTDPTLAAGFTNYKSGAILAQAMSDLQVAISDANSRTCTVSSASGVNLGGLTLTPGVYCYAGAISLTGTLKLNGPGVYIFRTAMTLNTAANSIVELTNGATAGNLTWVPVGPTTLGANSVFKGSILGQAAAITVGDNTTLLNGRVLTAAAVTLSNNQITK</sequence>
<comment type="similarity">
    <text evidence="1">Belongs to the ice-binding protein family.</text>
</comment>
<reference evidence="5 6" key="2">
    <citation type="submission" date="2021-08" db="EMBL/GenBank/DDBJ databases">
        <title>Massilia sp. R798.</title>
        <authorList>
            <person name="Baek J.H."/>
            <person name="Jung H.S."/>
            <person name="Kim K.R."/>
            <person name="Jeon C.O."/>
        </authorList>
    </citation>
    <scope>NUCLEOTIDE SEQUENCE [LARGE SCALE GENOMIC DNA]</scope>
    <source>
        <strain evidence="5 6">R798</strain>
    </source>
</reference>
<dbReference type="Proteomes" id="UP000809349">
    <property type="component" value="Unassembled WGS sequence"/>
</dbReference>
<dbReference type="PROSITE" id="PS51257">
    <property type="entry name" value="PROKAR_LIPOPROTEIN"/>
    <property type="match status" value="1"/>
</dbReference>
<dbReference type="Pfam" id="PF11999">
    <property type="entry name" value="Ice_binding"/>
    <property type="match status" value="1"/>
</dbReference>
<dbReference type="SUPFAM" id="SSF49373">
    <property type="entry name" value="Invasin/intimin cell-adhesion fragments"/>
    <property type="match status" value="2"/>
</dbReference>
<accession>A0ABS7SVY6</accession>
<dbReference type="RefSeq" id="WP_223471400.1">
    <property type="nucleotide sequence ID" value="NZ_JAFBIL020000017.1"/>
</dbReference>
<dbReference type="Pfam" id="PF02368">
    <property type="entry name" value="Big_2"/>
    <property type="match status" value="3"/>
</dbReference>
<keyword evidence="2 3" id="KW-0732">Signal</keyword>
<feature type="signal peptide" evidence="3">
    <location>
        <begin position="1"/>
        <end position="24"/>
    </location>
</feature>
<dbReference type="Gene3D" id="2.60.40.1080">
    <property type="match status" value="3"/>
</dbReference>
<comment type="caution">
    <text evidence="5">The sequence shown here is derived from an EMBL/GenBank/DDBJ whole genome shotgun (WGS) entry which is preliminary data.</text>
</comment>
<evidence type="ECO:0000256" key="3">
    <source>
        <dbReference type="SAM" id="SignalP"/>
    </source>
</evidence>
<organism evidence="5 6">
    <name type="scientific">Massilia soli</name>
    <dbReference type="NCBI Taxonomy" id="2792854"/>
    <lineage>
        <taxon>Bacteria</taxon>
        <taxon>Pseudomonadati</taxon>
        <taxon>Pseudomonadota</taxon>
        <taxon>Betaproteobacteria</taxon>
        <taxon>Burkholderiales</taxon>
        <taxon>Oxalobacteraceae</taxon>
        <taxon>Telluria group</taxon>
        <taxon>Massilia</taxon>
    </lineage>
</organism>
<evidence type="ECO:0000256" key="1">
    <source>
        <dbReference type="ARBA" id="ARBA00005445"/>
    </source>
</evidence>
<gene>
    <name evidence="5" type="ORF">I4X03_022825</name>
</gene>
<dbReference type="InterPro" id="IPR021884">
    <property type="entry name" value="Ice-bd_prot"/>
</dbReference>
<reference evidence="5 6" key="1">
    <citation type="submission" date="2021-01" db="EMBL/GenBank/DDBJ databases">
        <authorList>
            <person name="Ruan W."/>
            <person name="Khan S.A."/>
            <person name="Jeon C.O."/>
        </authorList>
    </citation>
    <scope>NUCLEOTIDE SEQUENCE [LARGE SCALE GENOMIC DNA]</scope>
    <source>
        <strain evidence="5 6">R798</strain>
    </source>
</reference>
<feature type="chain" id="PRO_5045718905" evidence="3">
    <location>
        <begin position="25"/>
        <end position="514"/>
    </location>
</feature>
<name>A0ABS7SVY6_9BURK</name>
<feature type="domain" description="BIG2" evidence="4">
    <location>
        <begin position="131"/>
        <end position="212"/>
    </location>
</feature>
<dbReference type="InterPro" id="IPR003343">
    <property type="entry name" value="Big_2"/>
</dbReference>
<evidence type="ECO:0000256" key="2">
    <source>
        <dbReference type="ARBA" id="ARBA00022729"/>
    </source>
</evidence>
<dbReference type="SMART" id="SM00635">
    <property type="entry name" value="BID_2"/>
    <property type="match status" value="3"/>
</dbReference>
<evidence type="ECO:0000313" key="6">
    <source>
        <dbReference type="Proteomes" id="UP000809349"/>
    </source>
</evidence>